<evidence type="ECO:0000256" key="4">
    <source>
        <dbReference type="SAM" id="MobiDB-lite"/>
    </source>
</evidence>
<dbReference type="InterPro" id="IPR029000">
    <property type="entry name" value="Cyclophilin-like_dom_sf"/>
</dbReference>
<dbReference type="RefSeq" id="WP_118766959.1">
    <property type="nucleotide sequence ID" value="NZ_QWKP01000181.1"/>
</dbReference>
<dbReference type="InterPro" id="IPR044665">
    <property type="entry name" value="E_coli_cyclophilin_A-like"/>
</dbReference>
<dbReference type="GO" id="GO:0003755">
    <property type="term" value="F:peptidyl-prolyl cis-trans isomerase activity"/>
    <property type="evidence" value="ECO:0007669"/>
    <property type="project" value="UniProtKB-KW"/>
</dbReference>
<dbReference type="Pfam" id="PF00160">
    <property type="entry name" value="Pro_isomerase"/>
    <property type="match status" value="1"/>
</dbReference>
<keyword evidence="5" id="KW-0472">Membrane</keyword>
<evidence type="ECO:0000256" key="5">
    <source>
        <dbReference type="SAM" id="Phobius"/>
    </source>
</evidence>
<dbReference type="AlphaFoldDB" id="A0A413RM74"/>
<feature type="compositionally biased region" description="Low complexity" evidence="4">
    <location>
        <begin position="67"/>
        <end position="85"/>
    </location>
</feature>
<sequence>MSSKREREYEQRRYEKWQQRQAEHRAARRRQRIVVGSVLGALVLVVAVVAVINGMKDDTAPSSALGTETPTAPSTTVPTPAPSATRDPLTPDPALAEARTWTGDIALKQGDIGISLDGLAAPQAVANFVSLADKGFFDDTKCHRLTTSGIYVLQCGSPDGTGTDGPGYTWGPIENAPADGVYPAGTIAMARVGNDGSSMGSQFFLVYKDSTIPADTAGGYTVFGQITSGQDVLKAIADAGTTDGTESPVHDVIIEGVKVK</sequence>
<comment type="caution">
    <text evidence="7">The sequence shown here is derived from an EMBL/GenBank/DDBJ whole genome shotgun (WGS) entry which is preliminary data.</text>
</comment>
<dbReference type="InterPro" id="IPR002130">
    <property type="entry name" value="Cyclophilin-type_PPIase_dom"/>
</dbReference>
<feature type="transmembrane region" description="Helical" evidence="5">
    <location>
        <begin position="33"/>
        <end position="52"/>
    </location>
</feature>
<dbReference type="Proteomes" id="UP000283374">
    <property type="component" value="Unassembled WGS sequence"/>
</dbReference>
<evidence type="ECO:0000256" key="3">
    <source>
        <dbReference type="ARBA" id="ARBA00023235"/>
    </source>
</evidence>
<feature type="region of interest" description="Disordered" evidence="4">
    <location>
        <begin position="59"/>
        <end position="94"/>
    </location>
</feature>
<keyword evidence="5" id="KW-1133">Transmembrane helix</keyword>
<organism evidence="7 8">
    <name type="scientific">Cellulomonas rhizosphaerae</name>
    <dbReference type="NCBI Taxonomy" id="2293719"/>
    <lineage>
        <taxon>Bacteria</taxon>
        <taxon>Bacillati</taxon>
        <taxon>Actinomycetota</taxon>
        <taxon>Actinomycetes</taxon>
        <taxon>Micrococcales</taxon>
        <taxon>Cellulomonadaceae</taxon>
        <taxon>Cellulomonas</taxon>
    </lineage>
</organism>
<dbReference type="PROSITE" id="PS50072">
    <property type="entry name" value="CSA_PPIASE_2"/>
    <property type="match status" value="1"/>
</dbReference>
<dbReference type="EC" id="5.2.1.8" evidence="1"/>
<protein>
    <recommendedName>
        <fullName evidence="1">peptidylprolyl isomerase</fullName>
        <ecNumber evidence="1">5.2.1.8</ecNumber>
    </recommendedName>
</protein>
<dbReference type="OrthoDB" id="5507614at2"/>
<keyword evidence="8" id="KW-1185">Reference proteome</keyword>
<keyword evidence="2" id="KW-0697">Rotamase</keyword>
<dbReference type="SUPFAM" id="SSF50891">
    <property type="entry name" value="Cyclophilin-like"/>
    <property type="match status" value="1"/>
</dbReference>
<keyword evidence="5" id="KW-0812">Transmembrane</keyword>
<evidence type="ECO:0000259" key="6">
    <source>
        <dbReference type="PROSITE" id="PS50072"/>
    </source>
</evidence>
<reference evidence="7 8" key="1">
    <citation type="submission" date="2018-08" db="EMBL/GenBank/DDBJ databases">
        <title>Cellulomonas rhizosphaerae sp. nov., a novel actinomycete isolated from soil.</title>
        <authorList>
            <person name="Tian Y."/>
        </authorList>
    </citation>
    <scope>NUCLEOTIDE SEQUENCE [LARGE SCALE GENOMIC DNA]</scope>
    <source>
        <strain evidence="7 8">NEAU-TCZ24</strain>
    </source>
</reference>
<dbReference type="Gene3D" id="2.40.100.10">
    <property type="entry name" value="Cyclophilin-like"/>
    <property type="match status" value="1"/>
</dbReference>
<evidence type="ECO:0000256" key="1">
    <source>
        <dbReference type="ARBA" id="ARBA00013194"/>
    </source>
</evidence>
<evidence type="ECO:0000256" key="2">
    <source>
        <dbReference type="ARBA" id="ARBA00023110"/>
    </source>
</evidence>
<evidence type="ECO:0000313" key="8">
    <source>
        <dbReference type="Proteomes" id="UP000283374"/>
    </source>
</evidence>
<dbReference type="EMBL" id="QWKP01000181">
    <property type="protein sequence ID" value="RHA41650.1"/>
    <property type="molecule type" value="Genomic_DNA"/>
</dbReference>
<dbReference type="CDD" id="cd00317">
    <property type="entry name" value="cyclophilin"/>
    <property type="match status" value="1"/>
</dbReference>
<keyword evidence="3 7" id="KW-0413">Isomerase</keyword>
<dbReference type="PANTHER" id="PTHR43246">
    <property type="entry name" value="PEPTIDYL-PROLYL CIS-TRANS ISOMERASE CYP38, CHLOROPLASTIC"/>
    <property type="match status" value="1"/>
</dbReference>
<evidence type="ECO:0000313" key="7">
    <source>
        <dbReference type="EMBL" id="RHA41650.1"/>
    </source>
</evidence>
<accession>A0A413RM74</accession>
<proteinExistence type="predicted"/>
<feature type="domain" description="PPIase cyclophilin-type" evidence="6">
    <location>
        <begin position="110"/>
        <end position="259"/>
    </location>
</feature>
<name>A0A413RM74_9CELL</name>
<gene>
    <name evidence="7" type="ORF">D1825_08270</name>
</gene>